<dbReference type="PANTHER" id="PTHR33116">
    <property type="entry name" value="REVERSE TRANSCRIPTASE ZINC-BINDING DOMAIN-CONTAINING PROTEIN-RELATED-RELATED"/>
    <property type="match status" value="1"/>
</dbReference>
<gene>
    <name evidence="1" type="ORF">PanWU01x14_138980</name>
</gene>
<organism evidence="1 2">
    <name type="scientific">Parasponia andersonii</name>
    <name type="common">Sponia andersonii</name>
    <dbReference type="NCBI Taxonomy" id="3476"/>
    <lineage>
        <taxon>Eukaryota</taxon>
        <taxon>Viridiplantae</taxon>
        <taxon>Streptophyta</taxon>
        <taxon>Embryophyta</taxon>
        <taxon>Tracheophyta</taxon>
        <taxon>Spermatophyta</taxon>
        <taxon>Magnoliopsida</taxon>
        <taxon>eudicotyledons</taxon>
        <taxon>Gunneridae</taxon>
        <taxon>Pentapetalae</taxon>
        <taxon>rosids</taxon>
        <taxon>fabids</taxon>
        <taxon>Rosales</taxon>
        <taxon>Cannabaceae</taxon>
        <taxon>Parasponia</taxon>
    </lineage>
</organism>
<proteinExistence type="predicted"/>
<evidence type="ECO:0000313" key="2">
    <source>
        <dbReference type="Proteomes" id="UP000237105"/>
    </source>
</evidence>
<protein>
    <submittedName>
        <fullName evidence="1">Uncharacterized protein</fullName>
    </submittedName>
</protein>
<comment type="caution">
    <text evidence="1">The sequence shown here is derived from an EMBL/GenBank/DDBJ whole genome shotgun (WGS) entry which is preliminary data.</text>
</comment>
<dbReference type="AlphaFoldDB" id="A0A2P5CMV9"/>
<keyword evidence="2" id="KW-1185">Reference proteome</keyword>
<sequence length="322" mass="36901">MRSFRGKYDTHSFKNEVTATKVSLRDEKIGGSGFRNYDGSGLREFLFQTGSIDVGCTGGMFKWTKGRILEHLVKERLDRDSDHAPILVDTRMETQAIRTPFRFLEAWSRDPSYQAVIGRLQKKLPTGGKIGKYEKGFKEMEQDDVFLFCGANLGQVSSLQWCLDTYCSWSGQIVNQHKSTLVLSSNCRQDVRDSITDLLGYKEMHGDETFLGNPLFLSNSRVRDFKFLKDAVYSRLEGWKCKLLSRAGRTTLIKSVVQSIPTYSIASFNLPISLCEDLDKAIRKFWWTGSLEKNKFLSLMSWDSLCQPKVLWRIWISPFQGC</sequence>
<dbReference type="STRING" id="3476.A0A2P5CMV9"/>
<evidence type="ECO:0000313" key="1">
    <source>
        <dbReference type="EMBL" id="PON62373.1"/>
    </source>
</evidence>
<name>A0A2P5CMV9_PARAD</name>
<dbReference type="OrthoDB" id="1166703at2759"/>
<dbReference type="Proteomes" id="UP000237105">
    <property type="component" value="Unassembled WGS sequence"/>
</dbReference>
<accession>A0A2P5CMV9</accession>
<dbReference type="PANTHER" id="PTHR33116:SF86">
    <property type="entry name" value="REVERSE TRANSCRIPTASE DOMAIN-CONTAINING PROTEIN"/>
    <property type="match status" value="1"/>
</dbReference>
<dbReference type="EMBL" id="JXTB01000113">
    <property type="protein sequence ID" value="PON62373.1"/>
    <property type="molecule type" value="Genomic_DNA"/>
</dbReference>
<reference evidence="2" key="1">
    <citation type="submission" date="2016-06" db="EMBL/GenBank/DDBJ databases">
        <title>Parallel loss of symbiosis genes in relatives of nitrogen-fixing non-legume Parasponia.</title>
        <authorList>
            <person name="Van Velzen R."/>
            <person name="Holmer R."/>
            <person name="Bu F."/>
            <person name="Rutten L."/>
            <person name="Van Zeijl A."/>
            <person name="Liu W."/>
            <person name="Santuari L."/>
            <person name="Cao Q."/>
            <person name="Sharma T."/>
            <person name="Shen D."/>
            <person name="Roswanjaya Y."/>
            <person name="Wardhani T."/>
            <person name="Kalhor M.S."/>
            <person name="Jansen J."/>
            <person name="Van den Hoogen J."/>
            <person name="Gungor B."/>
            <person name="Hartog M."/>
            <person name="Hontelez J."/>
            <person name="Verver J."/>
            <person name="Yang W.-C."/>
            <person name="Schijlen E."/>
            <person name="Repin R."/>
            <person name="Schilthuizen M."/>
            <person name="Schranz E."/>
            <person name="Heidstra R."/>
            <person name="Miyata K."/>
            <person name="Fedorova E."/>
            <person name="Kohlen W."/>
            <person name="Bisseling T."/>
            <person name="Smit S."/>
            <person name="Geurts R."/>
        </authorList>
    </citation>
    <scope>NUCLEOTIDE SEQUENCE [LARGE SCALE GENOMIC DNA]</scope>
    <source>
        <strain evidence="2">cv. WU1-14</strain>
    </source>
</reference>